<protein>
    <submittedName>
        <fullName evidence="2">Uncharacterized protein</fullName>
    </submittedName>
</protein>
<organism evidence="2 3">
    <name type="scientific">Spirosoma aureum</name>
    <dbReference type="NCBI Taxonomy" id="2692134"/>
    <lineage>
        <taxon>Bacteria</taxon>
        <taxon>Pseudomonadati</taxon>
        <taxon>Bacteroidota</taxon>
        <taxon>Cytophagia</taxon>
        <taxon>Cytophagales</taxon>
        <taxon>Cytophagaceae</taxon>
        <taxon>Spirosoma</taxon>
    </lineage>
</organism>
<feature type="signal peptide" evidence="1">
    <location>
        <begin position="1"/>
        <end position="26"/>
    </location>
</feature>
<dbReference type="AlphaFoldDB" id="A0A6G9ASJ0"/>
<evidence type="ECO:0000256" key="1">
    <source>
        <dbReference type="SAM" id="SignalP"/>
    </source>
</evidence>
<dbReference type="Proteomes" id="UP000501802">
    <property type="component" value="Chromosome"/>
</dbReference>
<feature type="chain" id="PRO_5026351147" evidence="1">
    <location>
        <begin position="27"/>
        <end position="131"/>
    </location>
</feature>
<name>A0A6G9ASJ0_9BACT</name>
<dbReference type="KEGG" id="spib:G8759_23805"/>
<accession>A0A6G9ASJ0</accession>
<keyword evidence="1" id="KW-0732">Signal</keyword>
<evidence type="ECO:0000313" key="3">
    <source>
        <dbReference type="Proteomes" id="UP000501802"/>
    </source>
</evidence>
<sequence>MLGYHWTALCLAMLTLASRYTSYAQAKKQENSFPTYQQIKPKDSEIIDQVSPPSPSTIYSRIINTSSARFPLNLFDYPDGTVTYYLNDQPTTDVKYVKEVLKNKSISVETISIDRPTEDGKRIIRIRYEAL</sequence>
<dbReference type="RefSeq" id="WP_167213610.1">
    <property type="nucleotide sequence ID" value="NZ_CP050063.1"/>
</dbReference>
<evidence type="ECO:0000313" key="2">
    <source>
        <dbReference type="EMBL" id="QIP15441.1"/>
    </source>
</evidence>
<proteinExistence type="predicted"/>
<gene>
    <name evidence="2" type="ORF">G8759_23805</name>
</gene>
<reference evidence="2 3" key="1">
    <citation type="submission" date="2020-03" db="EMBL/GenBank/DDBJ databases">
        <authorList>
            <person name="Kim M.K."/>
        </authorList>
    </citation>
    <scope>NUCLEOTIDE SEQUENCE [LARGE SCALE GENOMIC DNA]</scope>
    <source>
        <strain evidence="2 3">BT328</strain>
    </source>
</reference>
<dbReference type="EMBL" id="CP050063">
    <property type="protein sequence ID" value="QIP15441.1"/>
    <property type="molecule type" value="Genomic_DNA"/>
</dbReference>
<keyword evidence="3" id="KW-1185">Reference proteome</keyword>